<keyword evidence="2" id="KW-0813">Transport</keyword>
<protein>
    <recommendedName>
        <fullName evidence="7">Major facilitator superfamily (MFS) profile domain-containing protein</fullName>
    </recommendedName>
</protein>
<name>A0ABX3NS01_9BACT</name>
<comment type="subcellular location">
    <subcellularLocation>
        <location evidence="1">Endomembrane system</location>
        <topology evidence="1">Multi-pass membrane protein</topology>
    </subcellularLocation>
</comment>
<evidence type="ECO:0000256" key="6">
    <source>
        <dbReference type="SAM" id="Phobius"/>
    </source>
</evidence>
<evidence type="ECO:0000259" key="7">
    <source>
        <dbReference type="PROSITE" id="PS50850"/>
    </source>
</evidence>
<dbReference type="PANTHER" id="PTHR23519">
    <property type="entry name" value="AUTOPHAGY-RELATED PROTEIN 22"/>
    <property type="match status" value="1"/>
</dbReference>
<feature type="transmembrane region" description="Helical" evidence="6">
    <location>
        <begin position="155"/>
        <end position="177"/>
    </location>
</feature>
<dbReference type="Proteomes" id="UP000192277">
    <property type="component" value="Unassembled WGS sequence"/>
</dbReference>
<dbReference type="PROSITE" id="PS50850">
    <property type="entry name" value="MFS"/>
    <property type="match status" value="1"/>
</dbReference>
<feature type="transmembrane region" description="Helical" evidence="6">
    <location>
        <begin position="375"/>
        <end position="395"/>
    </location>
</feature>
<keyword evidence="3 6" id="KW-0812">Transmembrane</keyword>
<gene>
    <name evidence="8" type="ORF">A4D02_11480</name>
</gene>
<feature type="transmembrane region" description="Helical" evidence="6">
    <location>
        <begin position="89"/>
        <end position="107"/>
    </location>
</feature>
<keyword evidence="5 6" id="KW-0472">Membrane</keyword>
<feature type="transmembrane region" description="Helical" evidence="6">
    <location>
        <begin position="284"/>
        <end position="306"/>
    </location>
</feature>
<feature type="transmembrane region" description="Helical" evidence="6">
    <location>
        <begin position="58"/>
        <end position="77"/>
    </location>
</feature>
<evidence type="ECO:0000256" key="4">
    <source>
        <dbReference type="ARBA" id="ARBA00022989"/>
    </source>
</evidence>
<evidence type="ECO:0000256" key="5">
    <source>
        <dbReference type="ARBA" id="ARBA00023136"/>
    </source>
</evidence>
<organism evidence="8 9">
    <name type="scientific">Niastella koreensis</name>
    <dbReference type="NCBI Taxonomy" id="354356"/>
    <lineage>
        <taxon>Bacteria</taxon>
        <taxon>Pseudomonadati</taxon>
        <taxon>Bacteroidota</taxon>
        <taxon>Chitinophagia</taxon>
        <taxon>Chitinophagales</taxon>
        <taxon>Chitinophagaceae</taxon>
        <taxon>Niastella</taxon>
    </lineage>
</organism>
<dbReference type="InterPro" id="IPR024671">
    <property type="entry name" value="Atg22-like"/>
</dbReference>
<dbReference type="InterPro" id="IPR050495">
    <property type="entry name" value="ATG22/LtaA_families"/>
</dbReference>
<feature type="transmembrane region" description="Helical" evidence="6">
    <location>
        <begin position="113"/>
        <end position="134"/>
    </location>
</feature>
<feature type="transmembrane region" description="Helical" evidence="6">
    <location>
        <begin position="189"/>
        <end position="209"/>
    </location>
</feature>
<evidence type="ECO:0000313" key="8">
    <source>
        <dbReference type="EMBL" id="OQP44082.1"/>
    </source>
</evidence>
<keyword evidence="4 6" id="KW-1133">Transmembrane helix</keyword>
<proteinExistence type="predicted"/>
<feature type="domain" description="Major facilitator superfamily (MFS) profile" evidence="7">
    <location>
        <begin position="247"/>
        <end position="431"/>
    </location>
</feature>
<dbReference type="InterPro" id="IPR020846">
    <property type="entry name" value="MFS_dom"/>
</dbReference>
<feature type="transmembrane region" description="Helical" evidence="6">
    <location>
        <begin position="313"/>
        <end position="332"/>
    </location>
</feature>
<accession>A0ABX3NS01</accession>
<evidence type="ECO:0000256" key="3">
    <source>
        <dbReference type="ARBA" id="ARBA00022692"/>
    </source>
</evidence>
<feature type="transmembrane region" description="Helical" evidence="6">
    <location>
        <begin position="21"/>
        <end position="38"/>
    </location>
</feature>
<evidence type="ECO:0000256" key="1">
    <source>
        <dbReference type="ARBA" id="ARBA00004127"/>
    </source>
</evidence>
<evidence type="ECO:0000313" key="9">
    <source>
        <dbReference type="Proteomes" id="UP000192277"/>
    </source>
</evidence>
<feature type="transmembrane region" description="Helical" evidence="6">
    <location>
        <begin position="247"/>
        <end position="272"/>
    </location>
</feature>
<dbReference type="PANTHER" id="PTHR23519:SF1">
    <property type="entry name" value="AUTOPHAGY-RELATED PROTEIN 22"/>
    <property type="match status" value="1"/>
</dbReference>
<reference evidence="8 9" key="1">
    <citation type="submission" date="2016-04" db="EMBL/GenBank/DDBJ databases">
        <authorList>
            <person name="Chen L."/>
            <person name="Zhuang W."/>
            <person name="Wang G."/>
        </authorList>
    </citation>
    <scope>NUCLEOTIDE SEQUENCE [LARGE SCALE GENOMIC DNA]</scope>
    <source>
        <strain evidence="9">GR20</strain>
    </source>
</reference>
<evidence type="ECO:0000256" key="2">
    <source>
        <dbReference type="ARBA" id="ARBA00022448"/>
    </source>
</evidence>
<dbReference type="EMBL" id="LWBO01000034">
    <property type="protein sequence ID" value="OQP44082.1"/>
    <property type="molecule type" value="Genomic_DNA"/>
</dbReference>
<dbReference type="Pfam" id="PF11700">
    <property type="entry name" value="ATG22"/>
    <property type="match status" value="1"/>
</dbReference>
<dbReference type="SUPFAM" id="SSF103473">
    <property type="entry name" value="MFS general substrate transporter"/>
    <property type="match status" value="1"/>
</dbReference>
<dbReference type="RefSeq" id="WP_014219094.1">
    <property type="nucleotide sequence ID" value="NZ_LWBO01000034.1"/>
</dbReference>
<sequence length="431" mass="48464">MPLKTQNKTVNAWCWYDWANSSYSLVITSAIFPSYFLSLAPPAGSKTAWWHNISNSVLYAYMYSFASLLLLFLSPLFGSIADYSGRKKLFMSFFSYIGSVSCIFLFFSTADQMMLIASLFIISSVCYSLGVVFYNAYIPEIATPDQFDTVSAKGFAWGYLGGMIALVISLLVIQFAARFGFTQEQIDHYIPVRVSFVFIGCWWLGFAWYSIKGLPADKKGNSITRQSILQSYNRINKAFLRARGHKAISIFLLAFFFYDMGLTTVMGMSSVFATKTLNLRTAHLIGVILILQLVAILGSYVFLFIAKKVNNIFAVKTAVLLWVLVCFIAYTIQSITQFYVMAVLVGLVMGGTQALSRSAFAALIQEEKDEYATYFSLYDVLDKMGVVIGTFMFGWIEYVTGSMRDSVATLSVFFIIGFIFLQLIKKNAWKK</sequence>
<dbReference type="InterPro" id="IPR036259">
    <property type="entry name" value="MFS_trans_sf"/>
</dbReference>
<feature type="transmembrane region" description="Helical" evidence="6">
    <location>
        <begin position="407"/>
        <end position="424"/>
    </location>
</feature>
<dbReference type="Gene3D" id="1.20.1250.20">
    <property type="entry name" value="MFS general substrate transporter like domains"/>
    <property type="match status" value="1"/>
</dbReference>
<feature type="transmembrane region" description="Helical" evidence="6">
    <location>
        <begin position="338"/>
        <end position="363"/>
    </location>
</feature>
<comment type="caution">
    <text evidence="8">The sequence shown here is derived from an EMBL/GenBank/DDBJ whole genome shotgun (WGS) entry which is preliminary data.</text>
</comment>
<keyword evidence="9" id="KW-1185">Reference proteome</keyword>